<comment type="caution">
    <text evidence="3">The sequence shown here is derived from an EMBL/GenBank/DDBJ whole genome shotgun (WGS) entry which is preliminary data.</text>
</comment>
<feature type="chain" id="PRO_5026798123" description="LTD domain-containing protein" evidence="1">
    <location>
        <begin position="28"/>
        <end position="799"/>
    </location>
</feature>
<proteinExistence type="predicted"/>
<dbReference type="PROSITE" id="PS51257">
    <property type="entry name" value="PROKAR_LIPOPROTEIN"/>
    <property type="match status" value="1"/>
</dbReference>
<dbReference type="RefSeq" id="WP_163608278.1">
    <property type="nucleotide sequence ID" value="NZ_JAABOO010000004.1"/>
</dbReference>
<dbReference type="Proteomes" id="UP000468581">
    <property type="component" value="Unassembled WGS sequence"/>
</dbReference>
<name>A0A6P0URE8_9FLAO</name>
<dbReference type="InterPro" id="IPR001322">
    <property type="entry name" value="Lamin_tail_dom"/>
</dbReference>
<dbReference type="PROSITE" id="PS51841">
    <property type="entry name" value="LTD"/>
    <property type="match status" value="1"/>
</dbReference>
<accession>A0A6P0URE8</accession>
<evidence type="ECO:0000313" key="3">
    <source>
        <dbReference type="EMBL" id="NER15507.1"/>
    </source>
</evidence>
<feature type="domain" description="LTD" evidence="2">
    <location>
        <begin position="39"/>
        <end position="156"/>
    </location>
</feature>
<organism evidence="3 4">
    <name type="scientific">Leptobacterium flavescens</name>
    <dbReference type="NCBI Taxonomy" id="472055"/>
    <lineage>
        <taxon>Bacteria</taxon>
        <taxon>Pseudomonadati</taxon>
        <taxon>Bacteroidota</taxon>
        <taxon>Flavobacteriia</taxon>
        <taxon>Flavobacteriales</taxon>
        <taxon>Flavobacteriaceae</taxon>
        <taxon>Leptobacterium</taxon>
    </lineage>
</organism>
<protein>
    <recommendedName>
        <fullName evidence="2">LTD domain-containing protein</fullName>
    </recommendedName>
</protein>
<dbReference type="InterPro" id="IPR009465">
    <property type="entry name" value="Spondin_N"/>
</dbReference>
<dbReference type="InterPro" id="IPR038678">
    <property type="entry name" value="Spondin_N_sf"/>
</dbReference>
<evidence type="ECO:0000259" key="2">
    <source>
        <dbReference type="PROSITE" id="PS51841"/>
    </source>
</evidence>
<dbReference type="AlphaFoldDB" id="A0A6P0URE8"/>
<dbReference type="EMBL" id="JAABOO010000004">
    <property type="protein sequence ID" value="NER15507.1"/>
    <property type="molecule type" value="Genomic_DNA"/>
</dbReference>
<gene>
    <name evidence="3" type="ORF">GWK08_18780</name>
</gene>
<evidence type="ECO:0000256" key="1">
    <source>
        <dbReference type="SAM" id="SignalP"/>
    </source>
</evidence>
<dbReference type="Gene3D" id="2.60.40.2130">
    <property type="entry name" value="F-spondin domain"/>
    <property type="match status" value="2"/>
</dbReference>
<keyword evidence="1" id="KW-0732">Signal</keyword>
<reference evidence="3 4" key="1">
    <citation type="submission" date="2020-01" db="EMBL/GenBank/DDBJ databases">
        <title>Leptobacterium flavescens.</title>
        <authorList>
            <person name="Wang G."/>
        </authorList>
    </citation>
    <scope>NUCLEOTIDE SEQUENCE [LARGE SCALE GENOMIC DNA]</scope>
    <source>
        <strain evidence="3 4">KCTC 22160</strain>
    </source>
</reference>
<dbReference type="NCBIfam" id="NF038123">
    <property type="entry name" value="NF038123_dom"/>
    <property type="match status" value="2"/>
</dbReference>
<feature type="signal peptide" evidence="1">
    <location>
        <begin position="1"/>
        <end position="27"/>
    </location>
</feature>
<sequence>MKNLKLTKSFFGGLLLSSLMLSSCSNDDDANGVDPVDPAPVEFTVVLNEVQYASEDLVEIFNSGTTTADLSDYWLCLGPGTYVRIGTLTPQSGSITNLEAGDYVVLPYTMPDTSAGLGLYSTNEFGSSDAIEDFVQWGEGGSAREDVAVAAGIWTAGEFVPTVTNPNNSIVFDGEGNGAANWGETTTVTLGEDNVLTVPEQVRSVVINEVQYGNRDLVELYNNGDVSVDLSSYWLCLGPGTYVQIGNVTPESGEIELAPGEFLVLPYSMPDDEGGLGLYSENQFANPDAIMDFVQWGAGGSARENVAVAAGIWTAGEFVPTVRLDSYSIEYDGEGDSASDWAEEVNPSLGEANDVVAPTTTFNVTISNVINYLNVHTFTERIRTGETPTRGPLNQDGDQYQISFKAVPGTKFTPVTMMGNSNDWYLAPEDLAGIDLFPNGQALNGVDIASELVLYDLGTEADNDPSNFPPAGPNTGPEDANPLVRLVDRGGVRGDFYLTAILDYVAGDGTEAGTFTLTITAIRTPDTNQPPSSQNGFVVTPGIVVLHTLPEPLFTLGEEDRGVGLEGIAEDGNPDALFDWFNETGTNGAPLRLASSLSQLSPGLVYAFNTDSDPFFAQGGTLNPESGLEQLAEDGDNAAAVAYFESLGLPVSASVEDANVGPGGSLTFTIEVPQGQNYKLGIGTMLVETNDWFISYNNNGVALFDESGAPFSGTSESDESYLFDAGTEVDQPVGFGPDQAPRQLNPNTGAADGNTAIRRVSALEDVQFGKGVIDNGPGVVYLEDPRGGYNIVRIDIQPQ</sequence>
<keyword evidence="4" id="KW-1185">Reference proteome</keyword>
<evidence type="ECO:0000313" key="4">
    <source>
        <dbReference type="Proteomes" id="UP000468581"/>
    </source>
</evidence>